<reference evidence="1" key="1">
    <citation type="submission" date="2018-02" db="EMBL/GenBank/DDBJ databases">
        <title>Rhizophora mucronata_Transcriptome.</title>
        <authorList>
            <person name="Meera S.P."/>
            <person name="Sreeshan A."/>
            <person name="Augustine A."/>
        </authorList>
    </citation>
    <scope>NUCLEOTIDE SEQUENCE</scope>
    <source>
        <tissue evidence="1">Leaf</tissue>
    </source>
</reference>
<sequence>MIAFLPIGQHLCMHSKTSTYPREEYQFITSLSLKKILQMQCARPQNIKIDVQENCQNSVAYK</sequence>
<dbReference type="AlphaFoldDB" id="A0A2P2PLI3"/>
<evidence type="ECO:0000313" key="1">
    <source>
        <dbReference type="EMBL" id="MBX55525.1"/>
    </source>
</evidence>
<name>A0A2P2PLI3_RHIMU</name>
<accession>A0A2P2PLI3</accession>
<protein>
    <submittedName>
        <fullName evidence="1">Uncharacterized protein</fullName>
    </submittedName>
</protein>
<proteinExistence type="predicted"/>
<organism evidence="1">
    <name type="scientific">Rhizophora mucronata</name>
    <name type="common">Asiatic mangrove</name>
    <dbReference type="NCBI Taxonomy" id="61149"/>
    <lineage>
        <taxon>Eukaryota</taxon>
        <taxon>Viridiplantae</taxon>
        <taxon>Streptophyta</taxon>
        <taxon>Embryophyta</taxon>
        <taxon>Tracheophyta</taxon>
        <taxon>Spermatophyta</taxon>
        <taxon>Magnoliopsida</taxon>
        <taxon>eudicotyledons</taxon>
        <taxon>Gunneridae</taxon>
        <taxon>Pentapetalae</taxon>
        <taxon>rosids</taxon>
        <taxon>fabids</taxon>
        <taxon>Malpighiales</taxon>
        <taxon>Rhizophoraceae</taxon>
        <taxon>Rhizophora</taxon>
    </lineage>
</organism>
<dbReference type="EMBL" id="GGEC01075041">
    <property type="protein sequence ID" value="MBX55525.1"/>
    <property type="molecule type" value="Transcribed_RNA"/>
</dbReference>